<sequence>MALGTFSLICHPQTPAMGVKSVSVAWEARGDALMLRYRVDGAGGLVLPAPAAPERHDDLWKTTCFEMFLGQAGTTYREFNFSPSSRWATYAFADYREGGRDAEMTIAPAIVIRREGDAAICEVRLSRAILDGAVCAGLTAVIEEMGVDGKGGHKSYWALARGEGRPDFHKRSCFTLQLAAAEAP</sequence>
<accession>A0ABY7U1J0</accession>
<keyword evidence="2" id="KW-1185">Reference proteome</keyword>
<dbReference type="EMBL" id="CP117417">
    <property type="protein sequence ID" value="WCT78445.1"/>
    <property type="molecule type" value="Genomic_DNA"/>
</dbReference>
<protein>
    <submittedName>
        <fullName evidence="1">DOMON-like domain-containing protein</fullName>
    </submittedName>
</protein>
<gene>
    <name evidence="1" type="ORF">PQ457_05615</name>
</gene>
<evidence type="ECO:0000313" key="2">
    <source>
        <dbReference type="Proteomes" id="UP001218231"/>
    </source>
</evidence>
<dbReference type="CDD" id="cd09627">
    <property type="entry name" value="DOMON_murB_like"/>
    <property type="match status" value="1"/>
</dbReference>
<evidence type="ECO:0000313" key="1">
    <source>
        <dbReference type="EMBL" id="WCT78445.1"/>
    </source>
</evidence>
<dbReference type="Proteomes" id="UP001218231">
    <property type="component" value="Chromosome"/>
</dbReference>
<reference evidence="1 2" key="1">
    <citation type="submission" date="2023-02" db="EMBL/GenBank/DDBJ databases">
        <title>Genome sequence of Novosphingobium humi KACC 19094.</title>
        <authorList>
            <person name="Kim S."/>
            <person name="Heo J."/>
            <person name="Kwon S.-W."/>
        </authorList>
    </citation>
    <scope>NUCLEOTIDE SEQUENCE [LARGE SCALE GENOMIC DNA]</scope>
    <source>
        <strain evidence="1 2">KACC 19094</strain>
    </source>
</reference>
<dbReference type="RefSeq" id="WP_273618762.1">
    <property type="nucleotide sequence ID" value="NZ_CP117417.1"/>
</dbReference>
<organism evidence="1 2">
    <name type="scientific">Novosphingobium humi</name>
    <dbReference type="NCBI Taxonomy" id="2282397"/>
    <lineage>
        <taxon>Bacteria</taxon>
        <taxon>Pseudomonadati</taxon>
        <taxon>Pseudomonadota</taxon>
        <taxon>Alphaproteobacteria</taxon>
        <taxon>Sphingomonadales</taxon>
        <taxon>Sphingomonadaceae</taxon>
        <taxon>Novosphingobium</taxon>
    </lineage>
</organism>
<name>A0ABY7U1J0_9SPHN</name>
<proteinExistence type="predicted"/>